<accession>A0A8T0EF92</accession>
<evidence type="ECO:0000313" key="1">
    <source>
        <dbReference type="EMBL" id="KAF8770374.1"/>
    </source>
</evidence>
<organism evidence="1 2">
    <name type="scientific">Argiope bruennichi</name>
    <name type="common">Wasp spider</name>
    <name type="synonym">Aranea bruennichi</name>
    <dbReference type="NCBI Taxonomy" id="94029"/>
    <lineage>
        <taxon>Eukaryota</taxon>
        <taxon>Metazoa</taxon>
        <taxon>Ecdysozoa</taxon>
        <taxon>Arthropoda</taxon>
        <taxon>Chelicerata</taxon>
        <taxon>Arachnida</taxon>
        <taxon>Araneae</taxon>
        <taxon>Araneomorphae</taxon>
        <taxon>Entelegynae</taxon>
        <taxon>Araneoidea</taxon>
        <taxon>Araneidae</taxon>
        <taxon>Argiope</taxon>
    </lineage>
</organism>
<sequence length="100" mass="11267">MPKGRRLRWNVSARFACEKRVPGIRSETLHVLVANNQCILVNLICKYTAEILIVKIKGGQKRPNGGRSSDDGCLEAHRTALREGHGESRIPRRFNLFPST</sequence>
<proteinExistence type="predicted"/>
<dbReference type="Proteomes" id="UP000807504">
    <property type="component" value="Unassembled WGS sequence"/>
</dbReference>
<comment type="caution">
    <text evidence="1">The sequence shown here is derived from an EMBL/GenBank/DDBJ whole genome shotgun (WGS) entry which is preliminary data.</text>
</comment>
<reference evidence="1" key="2">
    <citation type="submission" date="2020-06" db="EMBL/GenBank/DDBJ databases">
        <authorList>
            <person name="Sheffer M."/>
        </authorList>
    </citation>
    <scope>NUCLEOTIDE SEQUENCE</scope>
</reference>
<gene>
    <name evidence="1" type="ORF">HNY73_017914</name>
</gene>
<dbReference type="AlphaFoldDB" id="A0A8T0EF92"/>
<evidence type="ECO:0000313" key="2">
    <source>
        <dbReference type="Proteomes" id="UP000807504"/>
    </source>
</evidence>
<dbReference type="EMBL" id="JABXBU010002228">
    <property type="protein sequence ID" value="KAF8770374.1"/>
    <property type="molecule type" value="Genomic_DNA"/>
</dbReference>
<reference evidence="1" key="1">
    <citation type="journal article" date="2020" name="bioRxiv">
        <title>Chromosome-level reference genome of the European wasp spider Argiope bruennichi: a resource for studies on range expansion and evolutionary adaptation.</title>
        <authorList>
            <person name="Sheffer M.M."/>
            <person name="Hoppe A."/>
            <person name="Krehenwinkel H."/>
            <person name="Uhl G."/>
            <person name="Kuss A.W."/>
            <person name="Jensen L."/>
            <person name="Jensen C."/>
            <person name="Gillespie R.G."/>
            <person name="Hoff K.J."/>
            <person name="Prost S."/>
        </authorList>
    </citation>
    <scope>NUCLEOTIDE SEQUENCE</scope>
</reference>
<protein>
    <submittedName>
        <fullName evidence="1">Uncharacterized protein</fullName>
    </submittedName>
</protein>
<name>A0A8T0EF92_ARGBR</name>
<keyword evidence="2" id="KW-1185">Reference proteome</keyword>